<feature type="transmembrane region" description="Helical" evidence="1">
    <location>
        <begin position="12"/>
        <end position="31"/>
    </location>
</feature>
<dbReference type="SUPFAM" id="SSF52266">
    <property type="entry name" value="SGNH hydrolase"/>
    <property type="match status" value="1"/>
</dbReference>
<dbReference type="GO" id="GO:0016788">
    <property type="term" value="F:hydrolase activity, acting on ester bonds"/>
    <property type="evidence" value="ECO:0007669"/>
    <property type="project" value="UniProtKB-ARBA"/>
</dbReference>
<dbReference type="InterPro" id="IPR036514">
    <property type="entry name" value="SGNH_hydro_sf"/>
</dbReference>
<proteinExistence type="predicted"/>
<evidence type="ECO:0000256" key="1">
    <source>
        <dbReference type="SAM" id="Phobius"/>
    </source>
</evidence>
<dbReference type="RefSeq" id="WP_160851596.1">
    <property type="nucleotide sequence ID" value="NZ_WUWG01000001.1"/>
</dbReference>
<name>A0A6B0TP19_9RHOB</name>
<reference evidence="2 3" key="1">
    <citation type="submission" date="2019-12" db="EMBL/GenBank/DDBJ databases">
        <title>Strain KN286 was isolated from seawater, which was collected from Caroline Seamount in the tropical western Pacific.</title>
        <authorList>
            <person name="Wang Q."/>
        </authorList>
    </citation>
    <scope>NUCLEOTIDE SEQUENCE [LARGE SCALE GENOMIC DNA]</scope>
    <source>
        <strain evidence="2 3">KN286</strain>
    </source>
</reference>
<dbReference type="EMBL" id="WUWG01000001">
    <property type="protein sequence ID" value="MXU64339.1"/>
    <property type="molecule type" value="Genomic_DNA"/>
</dbReference>
<comment type="caution">
    <text evidence="2">The sequence shown here is derived from an EMBL/GenBank/DDBJ whole genome shotgun (WGS) entry which is preliminary data.</text>
</comment>
<gene>
    <name evidence="2" type="ORF">GSH16_02685</name>
</gene>
<dbReference type="Proteomes" id="UP000436016">
    <property type="component" value="Unassembled WGS sequence"/>
</dbReference>
<keyword evidence="1" id="KW-1133">Transmembrane helix</keyword>
<sequence>MVRDGAPSRAALWLCLLPAAYFALVALYAALNFSDYASDTPRLLRYIVGPLAISAMLVLCAFFLSSEAALSVGITASSILFALFLFEAVMTYRLLPKQAGLAGIVDGELDADRFADGYPPAVTVKAMNRDLGVETLSDAILTGIPEAEVLLCSKNGAPVSYRADALGLRNPAPEADAPVEILLLGDSFAEGICLPDGTHLADRMRASGLSLVNTGSRGMGPLLELAVLKRFGPHFRPDMTLMLFFEGNDWTNLENELQRSWLSSVLDGDVDAGPVRMTDAQEQAARDMVGRWWDGSAASIGSFLKRQSVLRNFLALHHVATALGLHYPKALPEIPAFADVLVSAKETAAVWGGEFTVIYLPAVDRFGGLLPHDFVHDPLREMVADAAAGAGVGLIDLVPPFEATGAPRDLYAADAHLNAAGAQLAADHILRALRDQPTN</sequence>
<keyword evidence="3" id="KW-1185">Reference proteome</keyword>
<accession>A0A6B0TP19</accession>
<evidence type="ECO:0000313" key="2">
    <source>
        <dbReference type="EMBL" id="MXU64339.1"/>
    </source>
</evidence>
<keyword evidence="1" id="KW-0812">Transmembrane</keyword>
<feature type="transmembrane region" description="Helical" evidence="1">
    <location>
        <begin position="70"/>
        <end position="89"/>
    </location>
</feature>
<keyword evidence="1" id="KW-0472">Membrane</keyword>
<evidence type="ECO:0000313" key="3">
    <source>
        <dbReference type="Proteomes" id="UP000436016"/>
    </source>
</evidence>
<feature type="transmembrane region" description="Helical" evidence="1">
    <location>
        <begin position="43"/>
        <end position="64"/>
    </location>
</feature>
<keyword evidence="2" id="KW-0378">Hydrolase</keyword>
<organism evidence="2 3">
    <name type="scientific">Oceanomicrobium pacificus</name>
    <dbReference type="NCBI Taxonomy" id="2692916"/>
    <lineage>
        <taxon>Bacteria</taxon>
        <taxon>Pseudomonadati</taxon>
        <taxon>Pseudomonadota</taxon>
        <taxon>Alphaproteobacteria</taxon>
        <taxon>Rhodobacterales</taxon>
        <taxon>Paracoccaceae</taxon>
        <taxon>Oceanomicrobium</taxon>
    </lineage>
</organism>
<protein>
    <submittedName>
        <fullName evidence="2">SGNH/GDSL hydrolase family protein</fullName>
    </submittedName>
</protein>
<dbReference type="AlphaFoldDB" id="A0A6B0TP19"/>
<dbReference type="Gene3D" id="3.40.50.1110">
    <property type="entry name" value="SGNH hydrolase"/>
    <property type="match status" value="1"/>
</dbReference>